<organism evidence="9 10">
    <name type="scientific">Echria macrotheca</name>
    <dbReference type="NCBI Taxonomy" id="438768"/>
    <lineage>
        <taxon>Eukaryota</taxon>
        <taxon>Fungi</taxon>
        <taxon>Dikarya</taxon>
        <taxon>Ascomycota</taxon>
        <taxon>Pezizomycotina</taxon>
        <taxon>Sordariomycetes</taxon>
        <taxon>Sordariomycetidae</taxon>
        <taxon>Sordariales</taxon>
        <taxon>Schizotheciaceae</taxon>
        <taxon>Echria</taxon>
    </lineage>
</organism>
<dbReference type="InterPro" id="IPR052337">
    <property type="entry name" value="SAT4-like"/>
</dbReference>
<dbReference type="AlphaFoldDB" id="A0AAJ0B5E1"/>
<comment type="similarity">
    <text evidence="5">Belongs to the SAT4 family.</text>
</comment>
<keyword evidence="3 7" id="KW-1133">Transmembrane helix</keyword>
<comment type="caution">
    <text evidence="9">The sequence shown here is derived from an EMBL/GenBank/DDBJ whole genome shotgun (WGS) entry which is preliminary data.</text>
</comment>
<evidence type="ECO:0000256" key="2">
    <source>
        <dbReference type="ARBA" id="ARBA00022692"/>
    </source>
</evidence>
<evidence type="ECO:0000256" key="4">
    <source>
        <dbReference type="ARBA" id="ARBA00023136"/>
    </source>
</evidence>
<comment type="subcellular location">
    <subcellularLocation>
        <location evidence="1">Membrane</location>
        <topology evidence="1">Multi-pass membrane protein</topology>
    </subcellularLocation>
</comment>
<gene>
    <name evidence="9" type="ORF">QBC47DRAFT_416493</name>
</gene>
<accession>A0AAJ0B5E1</accession>
<feature type="transmembrane region" description="Helical" evidence="7">
    <location>
        <begin position="176"/>
        <end position="199"/>
    </location>
</feature>
<dbReference type="GO" id="GO:0016020">
    <property type="term" value="C:membrane"/>
    <property type="evidence" value="ECO:0007669"/>
    <property type="project" value="UniProtKB-SubCell"/>
</dbReference>
<evidence type="ECO:0000313" key="9">
    <source>
        <dbReference type="EMBL" id="KAK1752004.1"/>
    </source>
</evidence>
<name>A0AAJ0B5E1_9PEZI</name>
<reference evidence="9" key="1">
    <citation type="submission" date="2023-06" db="EMBL/GenBank/DDBJ databases">
        <title>Genome-scale phylogeny and comparative genomics of the fungal order Sordariales.</title>
        <authorList>
            <consortium name="Lawrence Berkeley National Laboratory"/>
            <person name="Hensen N."/>
            <person name="Bonometti L."/>
            <person name="Westerberg I."/>
            <person name="Brannstrom I.O."/>
            <person name="Guillou S."/>
            <person name="Cros-Aarteil S."/>
            <person name="Calhoun S."/>
            <person name="Haridas S."/>
            <person name="Kuo A."/>
            <person name="Mondo S."/>
            <person name="Pangilinan J."/>
            <person name="Riley R."/>
            <person name="Labutti K."/>
            <person name="Andreopoulos B."/>
            <person name="Lipzen A."/>
            <person name="Chen C."/>
            <person name="Yanf M."/>
            <person name="Daum C."/>
            <person name="Ng V."/>
            <person name="Clum A."/>
            <person name="Steindorff A."/>
            <person name="Ohm R."/>
            <person name="Martin F."/>
            <person name="Silar P."/>
            <person name="Natvig D."/>
            <person name="Lalanne C."/>
            <person name="Gautier V."/>
            <person name="Ament-Velasquez S.L."/>
            <person name="Kruys A."/>
            <person name="Hutchinson M.I."/>
            <person name="Powell A.J."/>
            <person name="Barry K."/>
            <person name="Miller A.N."/>
            <person name="Grigoriev I.V."/>
            <person name="Debuchy R."/>
            <person name="Gladieux P."/>
            <person name="Thoren M.H."/>
            <person name="Johannesson H."/>
        </authorList>
    </citation>
    <scope>NUCLEOTIDE SEQUENCE</scope>
    <source>
        <strain evidence="9">PSN4</strain>
    </source>
</reference>
<feature type="transmembrane region" description="Helical" evidence="7">
    <location>
        <begin position="54"/>
        <end position="79"/>
    </location>
</feature>
<keyword evidence="2 7" id="KW-0812">Transmembrane</keyword>
<keyword evidence="10" id="KW-1185">Reference proteome</keyword>
<dbReference type="PANTHER" id="PTHR33048:SF123">
    <property type="entry name" value="INTEGRAL MEMBRANE PROTEIN"/>
    <property type="match status" value="1"/>
</dbReference>
<dbReference type="PANTHER" id="PTHR33048">
    <property type="entry name" value="PTH11-LIKE INTEGRAL MEMBRANE PROTEIN (AFU_ORTHOLOGUE AFUA_5G11245)"/>
    <property type="match status" value="1"/>
</dbReference>
<evidence type="ECO:0000256" key="3">
    <source>
        <dbReference type="ARBA" id="ARBA00022989"/>
    </source>
</evidence>
<evidence type="ECO:0000256" key="5">
    <source>
        <dbReference type="ARBA" id="ARBA00038359"/>
    </source>
</evidence>
<evidence type="ECO:0000256" key="6">
    <source>
        <dbReference type="SAM" id="MobiDB-lite"/>
    </source>
</evidence>
<evidence type="ECO:0000259" key="8">
    <source>
        <dbReference type="Pfam" id="PF20684"/>
    </source>
</evidence>
<dbReference type="EMBL" id="MU839840">
    <property type="protein sequence ID" value="KAK1752004.1"/>
    <property type="molecule type" value="Genomic_DNA"/>
</dbReference>
<feature type="transmembrane region" description="Helical" evidence="7">
    <location>
        <begin position="99"/>
        <end position="120"/>
    </location>
</feature>
<dbReference type="Proteomes" id="UP001239445">
    <property type="component" value="Unassembled WGS sequence"/>
</dbReference>
<keyword evidence="4 7" id="KW-0472">Membrane</keyword>
<feature type="transmembrane region" description="Helical" evidence="7">
    <location>
        <begin position="132"/>
        <end position="156"/>
    </location>
</feature>
<evidence type="ECO:0000313" key="10">
    <source>
        <dbReference type="Proteomes" id="UP001239445"/>
    </source>
</evidence>
<protein>
    <recommendedName>
        <fullName evidence="8">Rhodopsin domain-containing protein</fullName>
    </recommendedName>
</protein>
<feature type="domain" description="Rhodopsin" evidence="8">
    <location>
        <begin position="38"/>
        <end position="276"/>
    </location>
</feature>
<proteinExistence type="inferred from homology"/>
<dbReference type="Pfam" id="PF20684">
    <property type="entry name" value="Fung_rhodopsin"/>
    <property type="match status" value="1"/>
</dbReference>
<dbReference type="InterPro" id="IPR049326">
    <property type="entry name" value="Rhodopsin_dom_fungi"/>
</dbReference>
<feature type="transmembrane region" description="Helical" evidence="7">
    <location>
        <begin position="251"/>
        <end position="274"/>
    </location>
</feature>
<evidence type="ECO:0000256" key="7">
    <source>
        <dbReference type="SAM" id="Phobius"/>
    </source>
</evidence>
<feature type="transmembrane region" description="Helical" evidence="7">
    <location>
        <begin position="20"/>
        <end position="42"/>
    </location>
</feature>
<feature type="transmembrane region" description="Helical" evidence="7">
    <location>
        <begin position="211"/>
        <end position="231"/>
    </location>
</feature>
<sequence length="335" mass="35879">MTDNSTTTSSVDLNESRAPLLGAVAGLGAVLGVIAVALRFYTRVVIVGKVFHSDYCILAALVSVVAFTICNGIGIGYGFGRHGAAVTPEEITAQLKTTIGVIFFYHLSHLLIKSSILLQYIRICVLPVEKRICYVVLALVIAEGFTWIVVLFLTCIPFSAMWDPGLPGAKCIDNTAGFYACAATIISADVAILVIPPFLLRHSSIPWYQKLLLGMVLALGGAATIASIFRIRVIYMATKGTDPAWDAAPNGLLALIEVDLGLICSCVATLMPLFRRWHPGIWPRRLRHRGGNRLETVSDLNCVCSESKSTASEDRGGKTDVGDAVGSGTKLGPEQ</sequence>
<feature type="region of interest" description="Disordered" evidence="6">
    <location>
        <begin position="307"/>
        <end position="335"/>
    </location>
</feature>
<feature type="compositionally biased region" description="Basic and acidic residues" evidence="6">
    <location>
        <begin position="311"/>
        <end position="321"/>
    </location>
</feature>
<evidence type="ECO:0000256" key="1">
    <source>
        <dbReference type="ARBA" id="ARBA00004141"/>
    </source>
</evidence>